<keyword evidence="1" id="KW-0812">Transmembrane</keyword>
<feature type="transmembrane region" description="Helical" evidence="1">
    <location>
        <begin position="125"/>
        <end position="145"/>
    </location>
</feature>
<evidence type="ECO:0000313" key="2">
    <source>
        <dbReference type="EMBL" id="RKE98202.1"/>
    </source>
</evidence>
<feature type="transmembrane region" description="Helical" evidence="1">
    <location>
        <begin position="16"/>
        <end position="35"/>
    </location>
</feature>
<feature type="transmembrane region" description="Helical" evidence="1">
    <location>
        <begin position="47"/>
        <end position="71"/>
    </location>
</feature>
<keyword evidence="3" id="KW-1185">Reference proteome</keyword>
<protein>
    <submittedName>
        <fullName evidence="2">Uncharacterized protein</fullName>
    </submittedName>
</protein>
<sequence>MNLKNISLGSTTQKTIFLIGSICLASIIVLDSSYWSRHIFEEGFPNWSIRFNIRSIIIFFSTVALFLSLIGSQKPKLVLSKNNGQSIEIRSILFMLFISIVLLFLFIFQPTIFNTLSKEDNIIEWGSAMLLFGCCFITAFSFIKINRTLNNSIVNKVSLALLSLVFFLIAMEEVSWFQRVFEIKTPKIFGSNIQNEMNLHNFATSYVENLYYFGTFVFLIVLPFMRALFPFISNNNYLKIFVARPFIGVVGAIAFAYNFDMWNIIFTQIAFYGSLVVLGAFYFFSSIKREKNIILFTIIVVIVSKLAFLSNGENFERIWEITEYKEFLIPLALFIYSCDVFFYIKKSHNTPSLKS</sequence>
<organism evidence="2 3">
    <name type="scientific">Ichthyenterobacterium magnum</name>
    <dbReference type="NCBI Taxonomy" id="1230530"/>
    <lineage>
        <taxon>Bacteria</taxon>
        <taxon>Pseudomonadati</taxon>
        <taxon>Bacteroidota</taxon>
        <taxon>Flavobacteriia</taxon>
        <taxon>Flavobacteriales</taxon>
        <taxon>Flavobacteriaceae</taxon>
        <taxon>Ichthyenterobacterium</taxon>
    </lineage>
</organism>
<comment type="caution">
    <text evidence="2">The sequence shown here is derived from an EMBL/GenBank/DDBJ whole genome shotgun (WGS) entry which is preliminary data.</text>
</comment>
<reference evidence="2 3" key="1">
    <citation type="submission" date="2018-09" db="EMBL/GenBank/DDBJ databases">
        <title>Genomic Encyclopedia of Archaeal and Bacterial Type Strains, Phase II (KMG-II): from individual species to whole genera.</title>
        <authorList>
            <person name="Goeker M."/>
        </authorList>
    </citation>
    <scope>NUCLEOTIDE SEQUENCE [LARGE SCALE GENOMIC DNA]</scope>
    <source>
        <strain evidence="2 3">DSM 26283</strain>
    </source>
</reference>
<keyword evidence="1" id="KW-0472">Membrane</keyword>
<dbReference type="AlphaFoldDB" id="A0A420DVF6"/>
<dbReference type="RefSeq" id="WP_120199428.1">
    <property type="nucleotide sequence ID" value="NZ_RAQJ01000001.1"/>
</dbReference>
<feature type="transmembrane region" description="Helical" evidence="1">
    <location>
        <begin position="210"/>
        <end position="229"/>
    </location>
</feature>
<accession>A0A420DVF6</accession>
<proteinExistence type="predicted"/>
<name>A0A420DVF6_9FLAO</name>
<feature type="transmembrane region" description="Helical" evidence="1">
    <location>
        <begin position="241"/>
        <end position="259"/>
    </location>
</feature>
<gene>
    <name evidence="2" type="ORF">BXY80_0278</name>
</gene>
<feature type="transmembrane region" description="Helical" evidence="1">
    <location>
        <begin position="327"/>
        <end position="344"/>
    </location>
</feature>
<feature type="transmembrane region" description="Helical" evidence="1">
    <location>
        <begin position="293"/>
        <end position="312"/>
    </location>
</feature>
<feature type="transmembrane region" description="Helical" evidence="1">
    <location>
        <begin position="157"/>
        <end position="177"/>
    </location>
</feature>
<evidence type="ECO:0000256" key="1">
    <source>
        <dbReference type="SAM" id="Phobius"/>
    </source>
</evidence>
<evidence type="ECO:0000313" key="3">
    <source>
        <dbReference type="Proteomes" id="UP000284892"/>
    </source>
</evidence>
<keyword evidence="1" id="KW-1133">Transmembrane helix</keyword>
<dbReference type="Proteomes" id="UP000284892">
    <property type="component" value="Unassembled WGS sequence"/>
</dbReference>
<dbReference type="EMBL" id="RAQJ01000001">
    <property type="protein sequence ID" value="RKE98202.1"/>
    <property type="molecule type" value="Genomic_DNA"/>
</dbReference>
<feature type="transmembrane region" description="Helical" evidence="1">
    <location>
        <begin position="265"/>
        <end position="284"/>
    </location>
</feature>
<feature type="transmembrane region" description="Helical" evidence="1">
    <location>
        <begin position="92"/>
        <end position="113"/>
    </location>
</feature>
<dbReference type="OrthoDB" id="7067875at2"/>